<evidence type="ECO:0008006" key="4">
    <source>
        <dbReference type="Google" id="ProtNLM"/>
    </source>
</evidence>
<keyword evidence="1" id="KW-1133">Transmembrane helix</keyword>
<organism evidence="2 3">
    <name type="scientific">Microcystis aeruginosa NIES-2520</name>
    <dbReference type="NCBI Taxonomy" id="2303982"/>
    <lineage>
        <taxon>Bacteria</taxon>
        <taxon>Bacillati</taxon>
        <taxon>Cyanobacteriota</taxon>
        <taxon>Cyanophyceae</taxon>
        <taxon>Oscillatoriophycideae</taxon>
        <taxon>Chroococcales</taxon>
        <taxon>Microcystaceae</taxon>
        <taxon>Microcystis</taxon>
    </lineage>
</organism>
<gene>
    <name evidence="2" type="ORF">MiTe_04245</name>
</gene>
<name>A0A5A5RW24_MICAE</name>
<evidence type="ECO:0000313" key="3">
    <source>
        <dbReference type="Proteomes" id="UP000324917"/>
    </source>
</evidence>
<dbReference type="AlphaFoldDB" id="A0A5A5RW24"/>
<reference evidence="2 3" key="1">
    <citation type="submission" date="2018-09" db="EMBL/GenBank/DDBJ databases">
        <title>Evolutionary history of phycoerythrin pigmentation in the water bloom-forming cyanobacterium Microcystis aeruginosa.</title>
        <authorList>
            <person name="Tanabe Y."/>
            <person name="Tanabe Y."/>
            <person name="Yamaguchi H."/>
        </authorList>
    </citation>
    <scope>NUCLEOTIDE SEQUENCE [LARGE SCALE GENOMIC DNA]</scope>
    <source>
        <strain evidence="2 3">NIES-2520</strain>
    </source>
</reference>
<dbReference type="Proteomes" id="UP000324917">
    <property type="component" value="Unassembled WGS sequence"/>
</dbReference>
<keyword evidence="1" id="KW-0812">Transmembrane</keyword>
<protein>
    <recommendedName>
        <fullName evidence="4">Transposase IS4-like domain-containing protein</fullName>
    </recommendedName>
</protein>
<comment type="caution">
    <text evidence="2">The sequence shown here is derived from an EMBL/GenBank/DDBJ whole genome shotgun (WGS) entry which is preliminary data.</text>
</comment>
<feature type="transmembrane region" description="Helical" evidence="1">
    <location>
        <begin position="30"/>
        <end position="49"/>
    </location>
</feature>
<proteinExistence type="predicted"/>
<keyword evidence="1" id="KW-0472">Membrane</keyword>
<sequence length="50" mass="5929">MIIIEPINSQLKILKILSCKYRNRRRRYSLRINLLAAVYNYELGIGIATY</sequence>
<dbReference type="EMBL" id="BHVP01000136">
    <property type="protein sequence ID" value="GCA77391.1"/>
    <property type="molecule type" value="Genomic_DNA"/>
</dbReference>
<evidence type="ECO:0000256" key="1">
    <source>
        <dbReference type="SAM" id="Phobius"/>
    </source>
</evidence>
<evidence type="ECO:0000313" key="2">
    <source>
        <dbReference type="EMBL" id="GCA77391.1"/>
    </source>
</evidence>
<accession>A0A5A5RW24</accession>